<dbReference type="EMBL" id="JAVDRD010000004">
    <property type="protein sequence ID" value="MDR6511087.1"/>
    <property type="molecule type" value="Genomic_DNA"/>
</dbReference>
<dbReference type="RefSeq" id="WP_107715250.1">
    <property type="nucleotide sequence ID" value="NZ_JAVDRD010000004.1"/>
</dbReference>
<keyword evidence="1" id="KW-1133">Transmembrane helix</keyword>
<dbReference type="PANTHER" id="PTHR23028:SF131">
    <property type="entry name" value="BLR2367 PROTEIN"/>
    <property type="match status" value="1"/>
</dbReference>
<keyword evidence="1" id="KW-0472">Membrane</keyword>
<accession>A0ABU1MMD6</accession>
<name>A0ABU1MMD6_9SPHN</name>
<dbReference type="Pfam" id="PF01757">
    <property type="entry name" value="Acyl_transf_3"/>
    <property type="match status" value="1"/>
</dbReference>
<feature type="transmembrane region" description="Helical" evidence="1">
    <location>
        <begin position="160"/>
        <end position="178"/>
    </location>
</feature>
<evidence type="ECO:0000256" key="1">
    <source>
        <dbReference type="SAM" id="Phobius"/>
    </source>
</evidence>
<organism evidence="3 4">
    <name type="scientific">Novosphingobium capsulatum</name>
    <dbReference type="NCBI Taxonomy" id="13688"/>
    <lineage>
        <taxon>Bacteria</taxon>
        <taxon>Pseudomonadati</taxon>
        <taxon>Pseudomonadota</taxon>
        <taxon>Alphaproteobacteria</taxon>
        <taxon>Sphingomonadales</taxon>
        <taxon>Sphingomonadaceae</taxon>
        <taxon>Novosphingobium</taxon>
    </lineage>
</organism>
<comment type="caution">
    <text evidence="3">The sequence shown here is derived from an EMBL/GenBank/DDBJ whole genome shotgun (WGS) entry which is preliminary data.</text>
</comment>
<dbReference type="Proteomes" id="UP001184150">
    <property type="component" value="Unassembled WGS sequence"/>
</dbReference>
<feature type="transmembrane region" description="Helical" evidence="1">
    <location>
        <begin position="265"/>
        <end position="286"/>
    </location>
</feature>
<dbReference type="InterPro" id="IPR002656">
    <property type="entry name" value="Acyl_transf_3_dom"/>
</dbReference>
<sequence>MAQEPISNVAISSRPSPHRFEAIDSLRGFAALSVALHHLQVGSHIYFWHYVRNSFLFVEFFFVLSGFVIACAYQHKIHNQQDFKIFAIKRIARVWPLHLVMLAAFLCAETTLYILSHKIALPLARPPFSENRTLSGVPANFFLLNGFLPIPGSEWNGPSWSISVELVSYVLFALILLLAKRHVRLCQFAAIALGLAWLIHADGEPGFYAFLPRCIYSFFIGVALWNYRGTFSRIPATPFQIVAIAAAFAMLTFGAGYGLFLVGPIVFLFVIAAVSFEDGAVAKLLKKPFCLFLGRTSYSIYMVHFFIAFVVANVLKVVAKLLHSPAVVPGTDLATIKQSPFIMDGVTVLYLFVIVTVARYAYRLVERPGMELGARLASRVRRPSREVVVA</sequence>
<keyword evidence="4" id="KW-1185">Reference proteome</keyword>
<proteinExistence type="predicted"/>
<feature type="transmembrane region" description="Helical" evidence="1">
    <location>
        <begin position="339"/>
        <end position="362"/>
    </location>
</feature>
<feature type="transmembrane region" description="Helical" evidence="1">
    <location>
        <begin position="298"/>
        <end position="319"/>
    </location>
</feature>
<feature type="transmembrane region" description="Helical" evidence="1">
    <location>
        <begin position="239"/>
        <end position="259"/>
    </location>
</feature>
<dbReference type="InterPro" id="IPR050879">
    <property type="entry name" value="Acyltransferase_3"/>
</dbReference>
<feature type="transmembrane region" description="Helical" evidence="1">
    <location>
        <begin position="54"/>
        <end position="73"/>
    </location>
</feature>
<feature type="domain" description="Acyltransferase 3" evidence="2">
    <location>
        <begin position="21"/>
        <end position="318"/>
    </location>
</feature>
<feature type="transmembrane region" description="Helical" evidence="1">
    <location>
        <begin position="94"/>
        <end position="115"/>
    </location>
</feature>
<keyword evidence="1" id="KW-0812">Transmembrane</keyword>
<protein>
    <submittedName>
        <fullName evidence="3">Peptidoglycan/LPS O-acetylase OafA/YrhL</fullName>
    </submittedName>
</protein>
<evidence type="ECO:0000313" key="4">
    <source>
        <dbReference type="Proteomes" id="UP001184150"/>
    </source>
</evidence>
<gene>
    <name evidence="3" type="ORF">J2792_001959</name>
</gene>
<feature type="transmembrane region" description="Helical" evidence="1">
    <location>
        <begin position="185"/>
        <end position="201"/>
    </location>
</feature>
<feature type="transmembrane region" description="Helical" evidence="1">
    <location>
        <begin position="207"/>
        <end position="227"/>
    </location>
</feature>
<evidence type="ECO:0000313" key="3">
    <source>
        <dbReference type="EMBL" id="MDR6511087.1"/>
    </source>
</evidence>
<dbReference type="PANTHER" id="PTHR23028">
    <property type="entry name" value="ACETYLTRANSFERASE"/>
    <property type="match status" value="1"/>
</dbReference>
<reference evidence="3 4" key="1">
    <citation type="submission" date="2023-07" db="EMBL/GenBank/DDBJ databases">
        <title>Sorghum-associated microbial communities from plants grown in Nebraska, USA.</title>
        <authorList>
            <person name="Schachtman D."/>
        </authorList>
    </citation>
    <scope>NUCLEOTIDE SEQUENCE [LARGE SCALE GENOMIC DNA]</scope>
    <source>
        <strain evidence="3 4">DS1027</strain>
    </source>
</reference>
<evidence type="ECO:0000259" key="2">
    <source>
        <dbReference type="Pfam" id="PF01757"/>
    </source>
</evidence>